<evidence type="ECO:0000313" key="6">
    <source>
        <dbReference type="EMBL" id="PKW16308.1"/>
    </source>
</evidence>
<dbReference type="InterPro" id="IPR001670">
    <property type="entry name" value="ADH_Fe/GldA"/>
</dbReference>
<dbReference type="GO" id="GO:0046872">
    <property type="term" value="F:metal ion binding"/>
    <property type="evidence" value="ECO:0007669"/>
    <property type="project" value="InterPro"/>
</dbReference>
<comment type="caution">
    <text evidence="6">The sequence shown here is derived from an EMBL/GenBank/DDBJ whole genome shotgun (WGS) entry which is preliminary data.</text>
</comment>
<name>A0A2N3Y065_SACSN</name>
<protein>
    <submittedName>
        <fullName evidence="6">Alcohol dehydrogenase class IV</fullName>
    </submittedName>
</protein>
<evidence type="ECO:0000259" key="4">
    <source>
        <dbReference type="Pfam" id="PF00465"/>
    </source>
</evidence>
<dbReference type="Pfam" id="PF00465">
    <property type="entry name" value="Fe-ADH"/>
    <property type="match status" value="1"/>
</dbReference>
<dbReference type="EMBL" id="PJNB01000001">
    <property type="protein sequence ID" value="PKW16308.1"/>
    <property type="molecule type" value="Genomic_DNA"/>
</dbReference>
<evidence type="ECO:0000256" key="1">
    <source>
        <dbReference type="ARBA" id="ARBA00007358"/>
    </source>
</evidence>
<dbReference type="InterPro" id="IPR018211">
    <property type="entry name" value="ADH_Fe_CS"/>
</dbReference>
<dbReference type="Gene3D" id="1.20.1090.10">
    <property type="entry name" value="Dehydroquinate synthase-like - alpha domain"/>
    <property type="match status" value="1"/>
</dbReference>
<evidence type="ECO:0000256" key="2">
    <source>
        <dbReference type="ARBA" id="ARBA00023002"/>
    </source>
</evidence>
<sequence length="372" mass="38562">MIIDFSIPTRVVFGRGRLAELGRETRALGASALLVCGRNAMRSNGILAAALSVLGQAGVRAEVFDQVSPDPRSVEVDAAVRMAVQSSCDVIVGLGGGSALDAAKATAIGMRHGESGPLVGRTLPATEDAVPVVAVPTTAGSGAEVTKGAIITDTERGLKSGIRGEDLFPRVAVVDPDLLRSVPGGLAAETGFDALAHAVEGYVARRANRLTRLFALEALDILGGCLTRVVAGETGAELHERMALAALLGGLNVATASTCLPHRMQQSMGSVPAVAISHGRGLATIYPTWLAHAYSHATAEFDTIGRLLGDDDVHTAVSRLLSELGLPRRLSEGGFGPQHIDRLLAGVTGNVDNDPVPGINGELIRELYERAL</sequence>
<keyword evidence="2" id="KW-0560">Oxidoreductase</keyword>
<evidence type="ECO:0000259" key="5">
    <source>
        <dbReference type="Pfam" id="PF25137"/>
    </source>
</evidence>
<comment type="similarity">
    <text evidence="1">Belongs to the iron-containing alcohol dehydrogenase family.</text>
</comment>
<dbReference type="PROSITE" id="PS00913">
    <property type="entry name" value="ADH_IRON_1"/>
    <property type="match status" value="1"/>
</dbReference>
<organism evidence="6 7">
    <name type="scientific">Saccharopolyspora spinosa</name>
    <dbReference type="NCBI Taxonomy" id="60894"/>
    <lineage>
        <taxon>Bacteria</taxon>
        <taxon>Bacillati</taxon>
        <taxon>Actinomycetota</taxon>
        <taxon>Actinomycetes</taxon>
        <taxon>Pseudonocardiales</taxon>
        <taxon>Pseudonocardiaceae</taxon>
        <taxon>Saccharopolyspora</taxon>
    </lineage>
</organism>
<dbReference type="InterPro" id="IPR039697">
    <property type="entry name" value="Alcohol_dehydrogenase_Fe"/>
</dbReference>
<dbReference type="Proteomes" id="UP000233786">
    <property type="component" value="Unassembled WGS sequence"/>
</dbReference>
<dbReference type="InterPro" id="IPR056798">
    <property type="entry name" value="ADH_Fe_C"/>
</dbReference>
<keyword evidence="3" id="KW-0520">NAD</keyword>
<accession>A0A2N3Y065</accession>
<dbReference type="FunFam" id="3.40.50.1970:FF:000003">
    <property type="entry name" value="Alcohol dehydrogenase, iron-containing"/>
    <property type="match status" value="1"/>
</dbReference>
<dbReference type="PANTHER" id="PTHR11496:SF102">
    <property type="entry name" value="ALCOHOL DEHYDROGENASE 4"/>
    <property type="match status" value="1"/>
</dbReference>
<dbReference type="OrthoDB" id="323926at2"/>
<dbReference type="PANTHER" id="PTHR11496">
    <property type="entry name" value="ALCOHOL DEHYDROGENASE"/>
    <property type="match status" value="1"/>
</dbReference>
<dbReference type="RefSeq" id="WP_010311233.1">
    <property type="nucleotide sequence ID" value="NZ_CP061007.1"/>
</dbReference>
<dbReference type="STRING" id="994479.GCA_000194155_05407"/>
<dbReference type="SUPFAM" id="SSF56796">
    <property type="entry name" value="Dehydroquinate synthase-like"/>
    <property type="match status" value="1"/>
</dbReference>
<proteinExistence type="inferred from homology"/>
<dbReference type="GO" id="GO:0004022">
    <property type="term" value="F:alcohol dehydrogenase (NAD+) activity"/>
    <property type="evidence" value="ECO:0007669"/>
    <property type="project" value="UniProtKB-ARBA"/>
</dbReference>
<evidence type="ECO:0000313" key="7">
    <source>
        <dbReference type="Proteomes" id="UP000233786"/>
    </source>
</evidence>
<dbReference type="AlphaFoldDB" id="A0A2N3Y065"/>
<reference evidence="6" key="1">
    <citation type="submission" date="2017-12" db="EMBL/GenBank/DDBJ databases">
        <title>Sequencing the genomes of 1000 Actinobacteria strains.</title>
        <authorList>
            <person name="Klenk H.-P."/>
        </authorList>
    </citation>
    <scope>NUCLEOTIDE SEQUENCE [LARGE SCALE GENOMIC DNA]</scope>
    <source>
        <strain evidence="6">DSM 44228</strain>
    </source>
</reference>
<keyword evidence="7" id="KW-1185">Reference proteome</keyword>
<feature type="domain" description="Alcohol dehydrogenase iron-type/glycerol dehydrogenase GldA" evidence="4">
    <location>
        <begin position="8"/>
        <end position="176"/>
    </location>
</feature>
<dbReference type="Pfam" id="PF25137">
    <property type="entry name" value="ADH_Fe_C"/>
    <property type="match status" value="1"/>
</dbReference>
<evidence type="ECO:0000256" key="3">
    <source>
        <dbReference type="ARBA" id="ARBA00023027"/>
    </source>
</evidence>
<dbReference type="Gene3D" id="3.40.50.1970">
    <property type="match status" value="1"/>
</dbReference>
<gene>
    <name evidence="6" type="ORF">A8926_4126</name>
</gene>
<feature type="domain" description="Fe-containing alcohol dehydrogenase-like C-terminal" evidence="5">
    <location>
        <begin position="188"/>
        <end position="346"/>
    </location>
</feature>